<dbReference type="SUPFAM" id="SSF52317">
    <property type="entry name" value="Class I glutamine amidotransferase-like"/>
    <property type="match status" value="1"/>
</dbReference>
<evidence type="ECO:0000259" key="9">
    <source>
        <dbReference type="Pfam" id="PF18011"/>
    </source>
</evidence>
<dbReference type="GO" id="GO:0005829">
    <property type="term" value="C:cytosol"/>
    <property type="evidence" value="ECO:0007669"/>
    <property type="project" value="TreeGrafter"/>
</dbReference>
<dbReference type="AlphaFoldDB" id="A0A1N7R505"/>
<reference evidence="11" key="1">
    <citation type="submission" date="2017-01" db="EMBL/GenBank/DDBJ databases">
        <authorList>
            <person name="Varghese N."/>
            <person name="Submissions S."/>
        </authorList>
    </citation>
    <scope>NUCLEOTIDE SEQUENCE [LARGE SCALE GENOMIC DNA]</scope>
    <source>
        <strain evidence="11">DSM 21054</strain>
    </source>
</reference>
<dbReference type="CDD" id="cd03132">
    <property type="entry name" value="GATase1_catalase"/>
    <property type="match status" value="1"/>
</dbReference>
<dbReference type="STRING" id="477680.SAMN05421788_10930"/>
<keyword evidence="11" id="KW-1185">Reference proteome</keyword>
<dbReference type="InterPro" id="IPR029062">
    <property type="entry name" value="Class_I_gatase-like"/>
</dbReference>
<dbReference type="Gene3D" id="3.40.50.880">
    <property type="match status" value="1"/>
</dbReference>
<dbReference type="GO" id="GO:0006979">
    <property type="term" value="P:response to oxidative stress"/>
    <property type="evidence" value="ECO:0007669"/>
    <property type="project" value="InterPro"/>
</dbReference>
<evidence type="ECO:0000256" key="2">
    <source>
        <dbReference type="ARBA" id="ARBA00012314"/>
    </source>
</evidence>
<evidence type="ECO:0000256" key="4">
    <source>
        <dbReference type="ARBA" id="ARBA00022617"/>
    </source>
</evidence>
<evidence type="ECO:0000256" key="6">
    <source>
        <dbReference type="ARBA" id="ARBA00023002"/>
    </source>
</evidence>
<dbReference type="InterPro" id="IPR041399">
    <property type="entry name" value="Catalase_large_C"/>
</dbReference>
<evidence type="ECO:0000256" key="5">
    <source>
        <dbReference type="ARBA" id="ARBA00022723"/>
    </source>
</evidence>
<dbReference type="GO" id="GO:0020037">
    <property type="term" value="F:heme binding"/>
    <property type="evidence" value="ECO:0007669"/>
    <property type="project" value="InterPro"/>
</dbReference>
<dbReference type="GO" id="GO:0004096">
    <property type="term" value="F:catalase activity"/>
    <property type="evidence" value="ECO:0007669"/>
    <property type="project" value="UniProtKB-EC"/>
</dbReference>
<comment type="cofactor">
    <cofactor evidence="1">
        <name>heme</name>
        <dbReference type="ChEBI" id="CHEBI:30413"/>
    </cofactor>
</comment>
<dbReference type="Pfam" id="PF18011">
    <property type="entry name" value="Catalase_C"/>
    <property type="match status" value="1"/>
</dbReference>
<protein>
    <recommendedName>
        <fullName evidence="2">catalase</fullName>
        <ecNumber evidence="2">1.11.1.6</ecNumber>
    </recommendedName>
</protein>
<keyword evidence="4" id="KW-0349">Heme</keyword>
<proteinExistence type="predicted"/>
<evidence type="ECO:0000256" key="3">
    <source>
        <dbReference type="ARBA" id="ARBA00022559"/>
    </source>
</evidence>
<keyword evidence="3" id="KW-0575">Peroxidase</keyword>
<organism evidence="10 11">
    <name type="scientific">Filimonas lacunae</name>
    <dbReference type="NCBI Taxonomy" id="477680"/>
    <lineage>
        <taxon>Bacteria</taxon>
        <taxon>Pseudomonadati</taxon>
        <taxon>Bacteroidota</taxon>
        <taxon>Chitinophagia</taxon>
        <taxon>Chitinophagales</taxon>
        <taxon>Chitinophagaceae</taxon>
        <taxon>Filimonas</taxon>
    </lineage>
</organism>
<evidence type="ECO:0000256" key="1">
    <source>
        <dbReference type="ARBA" id="ARBA00001971"/>
    </source>
</evidence>
<evidence type="ECO:0000256" key="7">
    <source>
        <dbReference type="ARBA" id="ARBA00023004"/>
    </source>
</evidence>
<dbReference type="EC" id="1.11.1.6" evidence="2"/>
<name>A0A1N7R505_9BACT</name>
<dbReference type="PANTHER" id="PTHR42821">
    <property type="entry name" value="CATALASE"/>
    <property type="match status" value="1"/>
</dbReference>
<dbReference type="GO" id="GO:0042744">
    <property type="term" value="P:hydrogen peroxide catabolic process"/>
    <property type="evidence" value="ECO:0007669"/>
    <property type="project" value="UniProtKB-KW"/>
</dbReference>
<dbReference type="OrthoDB" id="9760293at2"/>
<evidence type="ECO:0000313" key="11">
    <source>
        <dbReference type="Proteomes" id="UP000186917"/>
    </source>
</evidence>
<dbReference type="InterPro" id="IPR024712">
    <property type="entry name" value="Catalase_clade2"/>
</dbReference>
<dbReference type="EMBL" id="FTOR01000009">
    <property type="protein sequence ID" value="SIT29767.1"/>
    <property type="molecule type" value="Genomic_DNA"/>
</dbReference>
<keyword evidence="8" id="KW-0376">Hydrogen peroxide</keyword>
<feature type="domain" description="Large catalase C-terminal" evidence="9">
    <location>
        <begin position="180"/>
        <end position="328"/>
    </location>
</feature>
<keyword evidence="5" id="KW-0479">Metal-binding</keyword>
<dbReference type="PANTHER" id="PTHR42821:SF1">
    <property type="entry name" value="CATALASE-B"/>
    <property type="match status" value="1"/>
</dbReference>
<evidence type="ECO:0000313" key="10">
    <source>
        <dbReference type="EMBL" id="SIT29767.1"/>
    </source>
</evidence>
<keyword evidence="7" id="KW-0408">Iron</keyword>
<keyword evidence="6" id="KW-0560">Oxidoreductase</keyword>
<dbReference type="Proteomes" id="UP000186917">
    <property type="component" value="Unassembled WGS sequence"/>
</dbReference>
<evidence type="ECO:0000256" key="8">
    <source>
        <dbReference type="ARBA" id="ARBA00023324"/>
    </source>
</evidence>
<gene>
    <name evidence="10" type="ORF">SAMN05421788_10930</name>
</gene>
<accession>A0A1N7R505</accession>
<dbReference type="GO" id="GO:0046872">
    <property type="term" value="F:metal ion binding"/>
    <property type="evidence" value="ECO:0007669"/>
    <property type="project" value="UniProtKB-KW"/>
</dbReference>
<sequence>MHRAGDKNQLHHFCNGTILYLLLSKILYMPKTPVPNKTIAKKTTLKKRNVSTIYKTVIVASLPEETETENVVLPLITRLLDTNNSYEEKTQLVDAICMQLRNLPTGGVRESLVRKIAERNKTLAAEIAYAIRLHTLKEDKLQESIDADEAARGWYTIAGVTERKTPLSTIYHHKTNIRLRRVAILAADGVHNASLQIMKNTLLQQGAEVEIVAPEQGLIVAEDNSLILVGHSLERATPLYYDAVYVAGGKTCVAALLKEVAAIRFLNETYRHGKAIALNNDALPLIAYTSFGASTSCMDGVVTDSDIQLLCGQFIEAIGQHRFWNRFTHS</sequence>